<organism evidence="1">
    <name type="scientific">Candidatus Kentrum sp. DK</name>
    <dbReference type="NCBI Taxonomy" id="2126562"/>
    <lineage>
        <taxon>Bacteria</taxon>
        <taxon>Pseudomonadati</taxon>
        <taxon>Pseudomonadota</taxon>
        <taxon>Gammaproteobacteria</taxon>
        <taxon>Candidatus Kentrum</taxon>
    </lineage>
</organism>
<name>A0A450TIB2_9GAMM</name>
<reference evidence="1" key="1">
    <citation type="submission" date="2019-02" db="EMBL/GenBank/DDBJ databases">
        <authorList>
            <person name="Gruber-Vodicka R. H."/>
            <person name="Seah K. B. B."/>
        </authorList>
    </citation>
    <scope>NUCLEOTIDE SEQUENCE</scope>
    <source>
        <strain evidence="1">BECK_DK161</strain>
    </source>
</reference>
<dbReference type="EMBL" id="CAADEY010000158">
    <property type="protein sequence ID" value="VFJ66994.1"/>
    <property type="molecule type" value="Genomic_DNA"/>
</dbReference>
<evidence type="ECO:0000313" key="1">
    <source>
        <dbReference type="EMBL" id="VFJ66994.1"/>
    </source>
</evidence>
<sequence>MSKAMTTNTQDPDMLDEYDFSNGVRGKYAQQYAQGTNIIRLDDDVAELFPTAEKVNEALRFLRRHYQGEHVGIG</sequence>
<dbReference type="AlphaFoldDB" id="A0A450TIB2"/>
<gene>
    <name evidence="1" type="ORF">BECKDK2373C_GA0170839_11581</name>
</gene>
<accession>A0A450TIB2</accession>
<protein>
    <submittedName>
        <fullName evidence="1">Uncharacterized protein</fullName>
    </submittedName>
</protein>
<proteinExistence type="predicted"/>